<reference evidence="2 3" key="1">
    <citation type="submission" date="2020-07" db="EMBL/GenBank/DDBJ databases">
        <title>Huge and variable diversity of episymbiotic CPR bacteria and DPANN archaea in groundwater ecosystems.</title>
        <authorList>
            <person name="He C.Y."/>
            <person name="Keren R."/>
            <person name="Whittaker M."/>
            <person name="Farag I.F."/>
            <person name="Doudna J."/>
            <person name="Cate J.H.D."/>
            <person name="Banfield J.F."/>
        </authorList>
    </citation>
    <scope>NUCLEOTIDE SEQUENCE [LARGE SCALE GENOMIC DNA]</scope>
    <source>
        <strain evidence="2">NC_groundwater_541_Ag_S-0.1um_46_50</strain>
    </source>
</reference>
<evidence type="ECO:0008006" key="4">
    <source>
        <dbReference type="Google" id="ProtNLM"/>
    </source>
</evidence>
<sequence>MLTLIGILGWVAPGLPGWPFVIMGLSTLSREVPLVRRLMRRSIVFFGRNFPGLYKFGQNAKSKIINAVDSVFAYLEKMGELAKNLFWWGISIAAAIVPVISLHLFLEIRGWEREWITYVLVALALATGYFTGKYLAVRLWQCTCICHSFGFNRFSCAHCKAEV</sequence>
<proteinExistence type="predicted"/>
<feature type="transmembrane region" description="Helical" evidence="1">
    <location>
        <begin position="115"/>
        <end position="136"/>
    </location>
</feature>
<dbReference type="EMBL" id="CP066690">
    <property type="protein sequence ID" value="QQG45538.1"/>
    <property type="molecule type" value="Genomic_DNA"/>
</dbReference>
<evidence type="ECO:0000313" key="3">
    <source>
        <dbReference type="Proteomes" id="UP000595618"/>
    </source>
</evidence>
<dbReference type="Proteomes" id="UP000595618">
    <property type="component" value="Chromosome"/>
</dbReference>
<keyword evidence="1" id="KW-1133">Transmembrane helix</keyword>
<evidence type="ECO:0000313" key="2">
    <source>
        <dbReference type="EMBL" id="QQG45538.1"/>
    </source>
</evidence>
<keyword evidence="1" id="KW-0812">Transmembrane</keyword>
<evidence type="ECO:0000256" key="1">
    <source>
        <dbReference type="SAM" id="Phobius"/>
    </source>
</evidence>
<protein>
    <recommendedName>
        <fullName evidence="4">DUF454 domain-containing protein</fullName>
    </recommendedName>
</protein>
<feature type="transmembrane region" description="Helical" evidence="1">
    <location>
        <begin position="85"/>
        <end position="106"/>
    </location>
</feature>
<keyword evidence="1" id="KW-0472">Membrane</keyword>
<name>A0A7T5RK28_9BACT</name>
<gene>
    <name evidence="2" type="ORF">HYW89_01210</name>
</gene>
<organism evidence="2 3">
    <name type="scientific">Candidatus Sungiibacteriota bacterium</name>
    <dbReference type="NCBI Taxonomy" id="2750080"/>
    <lineage>
        <taxon>Bacteria</taxon>
        <taxon>Candidatus Sungiibacteriota</taxon>
    </lineage>
</organism>
<dbReference type="AlphaFoldDB" id="A0A7T5RK28"/>
<accession>A0A7T5RK28</accession>